<organism evidence="1 2">
    <name type="scientific">Candidatus Phosphoribacter hodrii</name>
    <dbReference type="NCBI Taxonomy" id="2953743"/>
    <lineage>
        <taxon>Bacteria</taxon>
        <taxon>Bacillati</taxon>
        <taxon>Actinomycetota</taxon>
        <taxon>Actinomycetes</taxon>
        <taxon>Micrococcales</taxon>
        <taxon>Dermatophilaceae</taxon>
        <taxon>Candidatus Phosphoribacter</taxon>
    </lineage>
</organism>
<comment type="caution">
    <text evidence="1">The sequence shown here is derived from an EMBL/GenBank/DDBJ whole genome shotgun (WGS) entry which is preliminary data.</text>
</comment>
<reference evidence="1" key="1">
    <citation type="submission" date="2020-10" db="EMBL/GenBank/DDBJ databases">
        <title>Connecting structure to function with the recovery of over 1000 high-quality activated sludge metagenome-assembled genomes encoding full-length rRNA genes using long-read sequencing.</title>
        <authorList>
            <person name="Singleton C.M."/>
            <person name="Petriglieri F."/>
            <person name="Kristensen J.M."/>
            <person name="Kirkegaard R.H."/>
            <person name="Michaelsen T.Y."/>
            <person name="Andersen M.H."/>
            <person name="Karst S.M."/>
            <person name="Dueholm M.S."/>
            <person name="Nielsen P.H."/>
            <person name="Albertsen M."/>
        </authorList>
    </citation>
    <scope>NUCLEOTIDE SEQUENCE</scope>
    <source>
        <strain evidence="1">Ribe_18-Q3-R11-54_MAXAC.001</strain>
    </source>
</reference>
<dbReference type="EMBL" id="JADKGK010000006">
    <property type="protein sequence ID" value="MBL0002976.1"/>
    <property type="molecule type" value="Genomic_DNA"/>
</dbReference>
<dbReference type="AlphaFoldDB" id="A0A9D7T5Q4"/>
<protein>
    <submittedName>
        <fullName evidence="1">Squalene cyclase</fullName>
    </submittedName>
</protein>
<dbReference type="Proteomes" id="UP000886632">
    <property type="component" value="Unassembled WGS sequence"/>
</dbReference>
<proteinExistence type="predicted"/>
<name>A0A9D7T5Q4_9MICO</name>
<evidence type="ECO:0000313" key="1">
    <source>
        <dbReference type="EMBL" id="MBL0002976.1"/>
    </source>
</evidence>
<sequence length="319" mass="35345">MSWLLDGDPAIRWQVMRDLLEEPESTWRAARAAVETSGYGAALLSHQDPNGLWAGGVFVPDGFTRELWQHEGQPWTASAYAMNDLREWGLEPTSAAAVRAVRFVGANGRWDEGDQPFWQGEVEECINGRTLADGAYFGVDMSPLAARLVGEQQPDGGWNCERANGSVRSSFDSTINVLEGLLEFERATGGTAESQAARRGGEEFLLERGLFRRRTTGEPADAAYLLLGHPRRWHYDVLRALDYFRASALASGAPVDPRLADALAHLRGRRLADGRWPLDVRHRGRQWFEVDEGVGMPSRWVTLSALRVLRWADGSLAAG</sequence>
<dbReference type="SUPFAM" id="SSF48239">
    <property type="entry name" value="Terpenoid cyclases/Protein prenyltransferases"/>
    <property type="match status" value="1"/>
</dbReference>
<evidence type="ECO:0000313" key="2">
    <source>
        <dbReference type="Proteomes" id="UP000886632"/>
    </source>
</evidence>
<accession>A0A9D7T5Q4</accession>
<dbReference type="InterPro" id="IPR008930">
    <property type="entry name" value="Terpenoid_cyclase/PrenylTrfase"/>
</dbReference>
<gene>
    <name evidence="1" type="ORF">IPP00_02920</name>
</gene>